<dbReference type="InterPro" id="IPR044399">
    <property type="entry name" value="Mb-like_M"/>
</dbReference>
<evidence type="ECO:0000313" key="9">
    <source>
        <dbReference type="Proteomes" id="UP000194236"/>
    </source>
</evidence>
<dbReference type="EMBL" id="MUJZ01027179">
    <property type="protein sequence ID" value="OTF78604.1"/>
    <property type="molecule type" value="Genomic_DNA"/>
</dbReference>
<gene>
    <name evidence="8" type="ORF">BLA29_007026</name>
</gene>
<dbReference type="InterPro" id="IPR012292">
    <property type="entry name" value="Globin/Proto"/>
</dbReference>
<dbReference type="InterPro" id="IPR009050">
    <property type="entry name" value="Globin-like_sf"/>
</dbReference>
<dbReference type="PANTHER" id="PTHR47217:SF1">
    <property type="entry name" value="GLOBIN-LIKE PROTEIN"/>
    <property type="match status" value="1"/>
</dbReference>
<evidence type="ECO:0000256" key="6">
    <source>
        <dbReference type="RuleBase" id="RU000356"/>
    </source>
</evidence>
<dbReference type="GO" id="GO:0019825">
    <property type="term" value="F:oxygen binding"/>
    <property type="evidence" value="ECO:0007669"/>
    <property type="project" value="InterPro"/>
</dbReference>
<evidence type="ECO:0000256" key="3">
    <source>
        <dbReference type="ARBA" id="ARBA00022621"/>
    </source>
</evidence>
<dbReference type="SUPFAM" id="SSF46458">
    <property type="entry name" value="Globin-like"/>
    <property type="match status" value="1"/>
</dbReference>
<proteinExistence type="inferred from homology"/>
<evidence type="ECO:0000313" key="8">
    <source>
        <dbReference type="EMBL" id="OTF78604.1"/>
    </source>
</evidence>
<dbReference type="PROSITE" id="PS01033">
    <property type="entry name" value="GLOBIN"/>
    <property type="match status" value="1"/>
</dbReference>
<dbReference type="AlphaFoldDB" id="A0A1Y3BF01"/>
<keyword evidence="3 6" id="KW-0561">Oxygen transport</keyword>
<comment type="caution">
    <text evidence="8">The sequence shown here is derived from an EMBL/GenBank/DDBJ whole genome shotgun (WGS) entry which is preliminary data.</text>
</comment>
<organism evidence="8 9">
    <name type="scientific">Euroglyphus maynei</name>
    <name type="common">Mayne's house dust mite</name>
    <dbReference type="NCBI Taxonomy" id="6958"/>
    <lineage>
        <taxon>Eukaryota</taxon>
        <taxon>Metazoa</taxon>
        <taxon>Ecdysozoa</taxon>
        <taxon>Arthropoda</taxon>
        <taxon>Chelicerata</taxon>
        <taxon>Arachnida</taxon>
        <taxon>Acari</taxon>
        <taxon>Acariformes</taxon>
        <taxon>Sarcoptiformes</taxon>
        <taxon>Astigmata</taxon>
        <taxon>Psoroptidia</taxon>
        <taxon>Analgoidea</taxon>
        <taxon>Pyroglyphidae</taxon>
        <taxon>Pyroglyphinae</taxon>
        <taxon>Euroglyphus</taxon>
    </lineage>
</organism>
<keyword evidence="5" id="KW-0408">Iron</keyword>
<dbReference type="GO" id="GO:0046872">
    <property type="term" value="F:metal ion binding"/>
    <property type="evidence" value="ECO:0007669"/>
    <property type="project" value="UniProtKB-KW"/>
</dbReference>
<keyword evidence="4" id="KW-0479">Metal-binding</keyword>
<protein>
    <submittedName>
        <fullName evidence="8">Cytoglobin-1-like protein</fullName>
    </submittedName>
</protein>
<dbReference type="GO" id="GO:0005344">
    <property type="term" value="F:oxygen carrier activity"/>
    <property type="evidence" value="ECO:0007669"/>
    <property type="project" value="UniProtKB-KW"/>
</dbReference>
<accession>A0A1Y3BF01</accession>
<evidence type="ECO:0000259" key="7">
    <source>
        <dbReference type="PROSITE" id="PS01033"/>
    </source>
</evidence>
<dbReference type="Proteomes" id="UP000194236">
    <property type="component" value="Unassembled WGS sequence"/>
</dbReference>
<dbReference type="Gene3D" id="1.10.490.10">
    <property type="entry name" value="Globins"/>
    <property type="match status" value="1"/>
</dbReference>
<dbReference type="InterPro" id="IPR000971">
    <property type="entry name" value="Globin"/>
</dbReference>
<dbReference type="OrthoDB" id="436496at2759"/>
<dbReference type="CDD" id="cd01040">
    <property type="entry name" value="Mb-like"/>
    <property type="match status" value="1"/>
</dbReference>
<name>A0A1Y3BF01_EURMA</name>
<feature type="domain" description="Globin" evidence="7">
    <location>
        <begin position="2"/>
        <end position="150"/>
    </location>
</feature>
<keyword evidence="2 6" id="KW-0349">Heme</keyword>
<reference evidence="8 9" key="1">
    <citation type="submission" date="2017-03" db="EMBL/GenBank/DDBJ databases">
        <title>Genome Survey of Euroglyphus maynei.</title>
        <authorList>
            <person name="Arlian L.G."/>
            <person name="Morgan M.S."/>
            <person name="Rider S.D."/>
        </authorList>
    </citation>
    <scope>NUCLEOTIDE SEQUENCE [LARGE SCALE GENOMIC DNA]</scope>
    <source>
        <strain evidence="8">Arlian Lab</strain>
        <tissue evidence="8">Whole body</tissue>
    </source>
</reference>
<sequence>MTLTEKDKENIQKTWALVRVDSVQAGIELFRRFFEANPDYVKVFPFDDCKDLNEILKSSTLKMHAGRVMTALSSIVDNLNDPILFQENLGKIITSHVERNIELRQFENLKMALVGLLIDKLGNDIMNDETKEAWSKAYDVILDTYKKSKENHSRSSSSL</sequence>
<dbReference type="GO" id="GO:0020037">
    <property type="term" value="F:heme binding"/>
    <property type="evidence" value="ECO:0007669"/>
    <property type="project" value="InterPro"/>
</dbReference>
<comment type="similarity">
    <text evidence="6">Belongs to the globin family.</text>
</comment>
<evidence type="ECO:0000256" key="5">
    <source>
        <dbReference type="ARBA" id="ARBA00023004"/>
    </source>
</evidence>
<keyword evidence="1 6" id="KW-0813">Transport</keyword>
<evidence type="ECO:0000256" key="2">
    <source>
        <dbReference type="ARBA" id="ARBA00022617"/>
    </source>
</evidence>
<dbReference type="Pfam" id="PF00042">
    <property type="entry name" value="Globin"/>
    <property type="match status" value="1"/>
</dbReference>
<dbReference type="PANTHER" id="PTHR47217">
    <property type="entry name" value="GLOBIN-LIKE PROTEIN"/>
    <property type="match status" value="1"/>
</dbReference>
<evidence type="ECO:0000256" key="1">
    <source>
        <dbReference type="ARBA" id="ARBA00022448"/>
    </source>
</evidence>
<evidence type="ECO:0000256" key="4">
    <source>
        <dbReference type="ARBA" id="ARBA00022723"/>
    </source>
</evidence>
<keyword evidence="9" id="KW-1185">Reference proteome</keyword>